<protein>
    <submittedName>
        <fullName evidence="2">Predicted protein</fullName>
    </submittedName>
</protein>
<keyword evidence="3" id="KW-1185">Reference proteome</keyword>
<accession>D9X6Z9</accession>
<dbReference type="HOGENOM" id="CLU_2921024_0_0_11"/>
<organism evidence="2 3">
    <name type="scientific">Streptomyces viridochromogenes (strain DSM 40736 / JCM 4977 / BCRC 1201 / Tue 494)</name>
    <dbReference type="NCBI Taxonomy" id="591159"/>
    <lineage>
        <taxon>Bacteria</taxon>
        <taxon>Bacillati</taxon>
        <taxon>Actinomycetota</taxon>
        <taxon>Actinomycetes</taxon>
        <taxon>Kitasatosporales</taxon>
        <taxon>Streptomycetaceae</taxon>
        <taxon>Streptomyces</taxon>
    </lineage>
</organism>
<dbReference type="EMBL" id="GG657757">
    <property type="protein sequence ID" value="EFL34066.1"/>
    <property type="molecule type" value="Genomic_DNA"/>
</dbReference>
<dbReference type="STRING" id="591159.SSQG_04584"/>
<dbReference type="AlphaFoldDB" id="D9X6Z9"/>
<evidence type="ECO:0000313" key="3">
    <source>
        <dbReference type="Proteomes" id="UP000004184"/>
    </source>
</evidence>
<feature type="region of interest" description="Disordered" evidence="1">
    <location>
        <begin position="1"/>
        <end position="42"/>
    </location>
</feature>
<proteinExistence type="predicted"/>
<gene>
    <name evidence="2" type="ORF">SSQG_04584</name>
</gene>
<reference evidence="3" key="1">
    <citation type="submission" date="2009-02" db="EMBL/GenBank/DDBJ databases">
        <title>Annotation of Streptomyces viridochromogenes strain DSM 40736.</title>
        <authorList>
            <consortium name="The Broad Institute Genome Sequencing Platform"/>
            <consortium name="Broad Institute Microbial Sequencing Center"/>
            <person name="Fischbach M."/>
            <person name="Godfrey P."/>
            <person name="Ward D."/>
            <person name="Young S."/>
            <person name="Zeng Q."/>
            <person name="Koehrsen M."/>
            <person name="Alvarado L."/>
            <person name="Berlin A.M."/>
            <person name="Bochicchio J."/>
            <person name="Borenstein D."/>
            <person name="Chapman S.B."/>
            <person name="Chen Z."/>
            <person name="Engels R."/>
            <person name="Freedman E."/>
            <person name="Gellesch M."/>
            <person name="Goldberg J."/>
            <person name="Griggs A."/>
            <person name="Gujja S."/>
            <person name="Heilman E.R."/>
            <person name="Heiman D.I."/>
            <person name="Hepburn T.A."/>
            <person name="Howarth C."/>
            <person name="Jen D."/>
            <person name="Larson L."/>
            <person name="Lewis B."/>
            <person name="Mehta T."/>
            <person name="Park D."/>
            <person name="Pearson M."/>
            <person name="Richards J."/>
            <person name="Roberts A."/>
            <person name="Saif S."/>
            <person name="Shea T.D."/>
            <person name="Shenoy N."/>
            <person name="Sisk P."/>
            <person name="Stolte C."/>
            <person name="Sykes S.N."/>
            <person name="Thomson T."/>
            <person name="Walk T."/>
            <person name="White J."/>
            <person name="Yandava C."/>
            <person name="Straight P."/>
            <person name="Clardy J."/>
            <person name="Hung D."/>
            <person name="Kolter R."/>
            <person name="Mekalanos J."/>
            <person name="Walker S."/>
            <person name="Walsh C.T."/>
            <person name="Wieland-Brown L.C."/>
            <person name="Haas B."/>
            <person name="Nusbaum C."/>
            <person name="Birren B."/>
        </authorList>
    </citation>
    <scope>NUCLEOTIDE SEQUENCE [LARGE SCALE GENOMIC DNA]</scope>
    <source>
        <strain evidence="3">DSM 40736 / JCM 4977 / BCRC 1201 / Tue 494</strain>
    </source>
</reference>
<evidence type="ECO:0000313" key="2">
    <source>
        <dbReference type="EMBL" id="EFL34066.1"/>
    </source>
</evidence>
<evidence type="ECO:0000256" key="1">
    <source>
        <dbReference type="SAM" id="MobiDB-lite"/>
    </source>
</evidence>
<name>D9X6Z9_STRVT</name>
<dbReference type="Proteomes" id="UP000004184">
    <property type="component" value="Unassembled WGS sequence"/>
</dbReference>
<sequence>MRQGAATGSPRGKGLPGGGSGARPLRGLHTDSLTPHAVSPWLSNNLVAMLPPSEGTTSESA</sequence>